<dbReference type="Proteomes" id="UP000238375">
    <property type="component" value="Unassembled WGS sequence"/>
</dbReference>
<dbReference type="EMBL" id="PVTE01000004">
    <property type="protein sequence ID" value="PRY43138.1"/>
    <property type="molecule type" value="Genomic_DNA"/>
</dbReference>
<dbReference type="AlphaFoldDB" id="A0A2T0TBW9"/>
<organism evidence="1 2">
    <name type="scientific">Spirosoma oryzae</name>
    <dbReference type="NCBI Taxonomy" id="1469603"/>
    <lineage>
        <taxon>Bacteria</taxon>
        <taxon>Pseudomonadati</taxon>
        <taxon>Bacteroidota</taxon>
        <taxon>Cytophagia</taxon>
        <taxon>Cytophagales</taxon>
        <taxon>Cytophagaceae</taxon>
        <taxon>Spirosoma</taxon>
    </lineage>
</organism>
<gene>
    <name evidence="1" type="ORF">CLV58_104269</name>
</gene>
<name>A0A2T0TBW9_9BACT</name>
<dbReference type="OrthoDB" id="958142at2"/>
<protein>
    <submittedName>
        <fullName evidence="1">Uncharacterized protein</fullName>
    </submittedName>
</protein>
<evidence type="ECO:0000313" key="1">
    <source>
        <dbReference type="EMBL" id="PRY43138.1"/>
    </source>
</evidence>
<proteinExistence type="predicted"/>
<sequence length="173" mass="19337">MFFSSIYQRVSRLYRPACLLFLFSSISLLALAQTNLSFHLLSGYLLSPDAKINKGKATLFVFQEADTFADTFKPATTTSKRPELPNFKRDMVIGIATPATSKPPRLSVSRVFVQDSTLTVRYIRLADTTKQTQTSVVQPTLVFSIPKQSVLRARLIENGKLIQTIKQTESATN</sequence>
<evidence type="ECO:0000313" key="2">
    <source>
        <dbReference type="Proteomes" id="UP000238375"/>
    </source>
</evidence>
<dbReference type="RefSeq" id="WP_106136989.1">
    <property type="nucleotide sequence ID" value="NZ_PVTE01000004.1"/>
</dbReference>
<reference evidence="1 2" key="1">
    <citation type="submission" date="2018-03" db="EMBL/GenBank/DDBJ databases">
        <title>Genomic Encyclopedia of Archaeal and Bacterial Type Strains, Phase II (KMG-II): from individual species to whole genera.</title>
        <authorList>
            <person name="Goeker M."/>
        </authorList>
    </citation>
    <scope>NUCLEOTIDE SEQUENCE [LARGE SCALE GENOMIC DNA]</scope>
    <source>
        <strain evidence="1 2">DSM 28354</strain>
    </source>
</reference>
<accession>A0A2T0TBW9</accession>
<keyword evidence="2" id="KW-1185">Reference proteome</keyword>
<comment type="caution">
    <text evidence="1">The sequence shown here is derived from an EMBL/GenBank/DDBJ whole genome shotgun (WGS) entry which is preliminary data.</text>
</comment>